<keyword evidence="1" id="KW-1133">Transmembrane helix</keyword>
<comment type="caution">
    <text evidence="2">The sequence shown here is derived from an EMBL/GenBank/DDBJ whole genome shotgun (WGS) entry which is preliminary data.</text>
</comment>
<accession>A0A418V9Z6</accession>
<keyword evidence="3" id="KW-1185">Reference proteome</keyword>
<reference evidence="2 3" key="1">
    <citation type="submission" date="2018-09" db="EMBL/GenBank/DDBJ databases">
        <authorList>
            <person name="Zhu H."/>
        </authorList>
    </citation>
    <scope>NUCLEOTIDE SEQUENCE [LARGE SCALE GENOMIC DNA]</scope>
    <source>
        <strain evidence="2 3">K2S05-167</strain>
    </source>
</reference>
<keyword evidence="1" id="KW-0472">Membrane</keyword>
<evidence type="ECO:0000313" key="3">
    <source>
        <dbReference type="Proteomes" id="UP000286287"/>
    </source>
</evidence>
<dbReference type="Proteomes" id="UP000286287">
    <property type="component" value="Unassembled WGS sequence"/>
</dbReference>
<evidence type="ECO:0000313" key="2">
    <source>
        <dbReference type="EMBL" id="RJF72941.1"/>
    </source>
</evidence>
<organism evidence="2 3">
    <name type="scientific">Deinococcus cavernae</name>
    <dbReference type="NCBI Taxonomy" id="2320857"/>
    <lineage>
        <taxon>Bacteria</taxon>
        <taxon>Thermotogati</taxon>
        <taxon>Deinococcota</taxon>
        <taxon>Deinococci</taxon>
        <taxon>Deinococcales</taxon>
        <taxon>Deinococcaceae</taxon>
        <taxon>Deinococcus</taxon>
    </lineage>
</organism>
<keyword evidence="1" id="KW-0812">Transmembrane</keyword>
<dbReference type="EMBL" id="QYUJ01000014">
    <property type="protein sequence ID" value="RJF72941.1"/>
    <property type="molecule type" value="Genomic_DNA"/>
</dbReference>
<name>A0A418V9Z6_9DEIO</name>
<protein>
    <submittedName>
        <fullName evidence="2">Uncharacterized protein</fullName>
    </submittedName>
</protein>
<evidence type="ECO:0000256" key="1">
    <source>
        <dbReference type="SAM" id="Phobius"/>
    </source>
</evidence>
<sequence length="80" mass="8769">MNRVWVILWIGFSLVLLLLSLLWFLQGTGLVVIPPVLCIGQCKPLTGPSLAWASTGFVTALLGAWSLLASLRKYRSGQQK</sequence>
<proteinExistence type="predicted"/>
<dbReference type="AlphaFoldDB" id="A0A418V9Z6"/>
<feature type="transmembrane region" description="Helical" evidence="1">
    <location>
        <begin position="50"/>
        <end position="71"/>
    </location>
</feature>
<gene>
    <name evidence="2" type="ORF">D3875_16720</name>
</gene>